<keyword evidence="10 13" id="KW-0472">Membrane</keyword>
<comment type="caution">
    <text evidence="15">The sequence shown here is derived from an EMBL/GenBank/DDBJ whole genome shotgun (WGS) entry which is preliminary data.</text>
</comment>
<feature type="coiled-coil region" evidence="12">
    <location>
        <begin position="46"/>
        <end position="92"/>
    </location>
</feature>
<organism evidence="15 16">
    <name type="scientific">[Mycobacterium] manitobense</name>
    <dbReference type="NCBI Taxonomy" id="190147"/>
    <lineage>
        <taxon>Bacteria</taxon>
        <taxon>Bacillati</taxon>
        <taxon>Actinomycetota</taxon>
        <taxon>Actinomycetes</taxon>
        <taxon>Mycobacteriales</taxon>
        <taxon>Mycobacteriaceae</taxon>
        <taxon>Mycolicibacterium</taxon>
    </lineage>
</organism>
<feature type="transmembrane region" description="Helical" evidence="13">
    <location>
        <begin position="116"/>
        <end position="134"/>
    </location>
</feature>
<dbReference type="RefSeq" id="WP_264013782.1">
    <property type="nucleotide sequence ID" value="NZ_JACKSJ010000143.1"/>
</dbReference>
<dbReference type="GO" id="GO:0009055">
    <property type="term" value="F:electron transfer activity"/>
    <property type="evidence" value="ECO:0007669"/>
    <property type="project" value="InterPro"/>
</dbReference>
<keyword evidence="5 13" id="KW-0812">Transmembrane</keyword>
<accession>A0A9X2YP75</accession>
<dbReference type="PANTHER" id="PTHR30529:SF1">
    <property type="entry name" value="CYTOCHROME B561 HOMOLOG 2"/>
    <property type="match status" value="1"/>
</dbReference>
<feature type="transmembrane region" description="Helical" evidence="13">
    <location>
        <begin position="186"/>
        <end position="206"/>
    </location>
</feature>
<gene>
    <name evidence="15" type="ORF">H7I41_16915</name>
</gene>
<dbReference type="GO" id="GO:0046872">
    <property type="term" value="F:metal ion binding"/>
    <property type="evidence" value="ECO:0007669"/>
    <property type="project" value="UniProtKB-KW"/>
</dbReference>
<dbReference type="PANTHER" id="PTHR30529">
    <property type="entry name" value="CYTOCHROME B561"/>
    <property type="match status" value="1"/>
</dbReference>
<keyword evidence="8 13" id="KW-1133">Transmembrane helix</keyword>
<evidence type="ECO:0000256" key="9">
    <source>
        <dbReference type="ARBA" id="ARBA00023004"/>
    </source>
</evidence>
<dbReference type="Proteomes" id="UP001140293">
    <property type="component" value="Unassembled WGS sequence"/>
</dbReference>
<keyword evidence="7" id="KW-0249">Electron transport</keyword>
<dbReference type="InterPro" id="IPR016174">
    <property type="entry name" value="Di-haem_cyt_TM"/>
</dbReference>
<protein>
    <submittedName>
        <fullName evidence="15">Cytochrome b/b6 domain-containing protein</fullName>
    </submittedName>
</protein>
<evidence type="ECO:0000256" key="8">
    <source>
        <dbReference type="ARBA" id="ARBA00022989"/>
    </source>
</evidence>
<keyword evidence="16" id="KW-1185">Reference proteome</keyword>
<evidence type="ECO:0000256" key="5">
    <source>
        <dbReference type="ARBA" id="ARBA00022692"/>
    </source>
</evidence>
<dbReference type="InterPro" id="IPR011577">
    <property type="entry name" value="Cyt_b561_bac/Ni-Hgenase"/>
</dbReference>
<evidence type="ECO:0000313" key="15">
    <source>
        <dbReference type="EMBL" id="MCV7171598.1"/>
    </source>
</evidence>
<keyword evidence="12" id="KW-0175">Coiled coil</keyword>
<evidence type="ECO:0000313" key="16">
    <source>
        <dbReference type="Proteomes" id="UP001140293"/>
    </source>
</evidence>
<evidence type="ECO:0000256" key="13">
    <source>
        <dbReference type="SAM" id="Phobius"/>
    </source>
</evidence>
<name>A0A9X2YP75_9MYCO</name>
<evidence type="ECO:0000256" key="11">
    <source>
        <dbReference type="ARBA" id="ARBA00037975"/>
    </source>
</evidence>
<comment type="subcellular location">
    <subcellularLocation>
        <location evidence="1">Cell membrane</location>
        <topology evidence="1">Multi-pass membrane protein</topology>
    </subcellularLocation>
</comment>
<feature type="transmembrane region" description="Helical" evidence="13">
    <location>
        <begin position="161"/>
        <end position="180"/>
    </location>
</feature>
<dbReference type="AlphaFoldDB" id="A0A9X2YP75"/>
<feature type="domain" description="Cytochrome b561 bacterial/Ni-hydrogenase" evidence="14">
    <location>
        <begin position="14"/>
        <end position="221"/>
    </location>
</feature>
<dbReference type="GO" id="GO:0020037">
    <property type="term" value="F:heme binding"/>
    <property type="evidence" value="ECO:0007669"/>
    <property type="project" value="TreeGrafter"/>
</dbReference>
<dbReference type="EMBL" id="JACKSJ010000143">
    <property type="protein sequence ID" value="MCV7171598.1"/>
    <property type="molecule type" value="Genomic_DNA"/>
</dbReference>
<reference evidence="15" key="1">
    <citation type="submission" date="2020-07" db="EMBL/GenBank/DDBJ databases">
        <authorList>
            <person name="Pettersson B.M.F."/>
            <person name="Behra P.R.K."/>
            <person name="Ramesh M."/>
            <person name="Das S."/>
            <person name="Dasgupta S."/>
            <person name="Kirsebom L.A."/>
        </authorList>
    </citation>
    <scope>NUCLEOTIDE SEQUENCE</scope>
    <source>
        <strain evidence="15">DSM 44615</strain>
    </source>
</reference>
<keyword evidence="9" id="KW-0408">Iron</keyword>
<evidence type="ECO:0000256" key="1">
    <source>
        <dbReference type="ARBA" id="ARBA00004651"/>
    </source>
</evidence>
<proteinExistence type="inferred from homology"/>
<comment type="similarity">
    <text evidence="11">Belongs to the cytochrome b561 family.</text>
</comment>
<dbReference type="GO" id="GO:0005886">
    <property type="term" value="C:plasma membrane"/>
    <property type="evidence" value="ECO:0007669"/>
    <property type="project" value="UniProtKB-SubCell"/>
</dbReference>
<evidence type="ECO:0000256" key="6">
    <source>
        <dbReference type="ARBA" id="ARBA00022723"/>
    </source>
</evidence>
<evidence type="ECO:0000256" key="4">
    <source>
        <dbReference type="ARBA" id="ARBA00022617"/>
    </source>
</evidence>
<sequence length="221" mass="23889">MAGLIRLRNGAHGYGAVSKLLHWLTVAVIVAQFAVGATMGPDEAALDREKDRIDELEERGEEQAERQGEAAEERFENEIDRLEDELDVREDDYVGDAFGEVVSGTFAGDGVSLSELHVSLGLSLIALGVLRIVWRAVAGLPPWAEHLTAGERALEGALEKALLALLFVVPATGLAVLALGHDWVPLHVAAQVALLLAIALHVGLVLKHTVVRRNRHLSRML</sequence>
<dbReference type="SUPFAM" id="SSF81342">
    <property type="entry name" value="Transmembrane di-heme cytochromes"/>
    <property type="match status" value="1"/>
</dbReference>
<keyword evidence="3" id="KW-1003">Cell membrane</keyword>
<feature type="transmembrane region" description="Helical" evidence="13">
    <location>
        <begin position="20"/>
        <end position="39"/>
    </location>
</feature>
<dbReference type="InterPro" id="IPR052168">
    <property type="entry name" value="Cytochrome_b561_oxidase"/>
</dbReference>
<dbReference type="Pfam" id="PF01292">
    <property type="entry name" value="Ni_hydr_CYTB"/>
    <property type="match status" value="1"/>
</dbReference>
<keyword evidence="4" id="KW-0349">Heme</keyword>
<evidence type="ECO:0000256" key="2">
    <source>
        <dbReference type="ARBA" id="ARBA00022448"/>
    </source>
</evidence>
<evidence type="ECO:0000256" key="7">
    <source>
        <dbReference type="ARBA" id="ARBA00022982"/>
    </source>
</evidence>
<evidence type="ECO:0000259" key="14">
    <source>
        <dbReference type="Pfam" id="PF01292"/>
    </source>
</evidence>
<evidence type="ECO:0000256" key="10">
    <source>
        <dbReference type="ARBA" id="ARBA00023136"/>
    </source>
</evidence>
<dbReference type="GO" id="GO:0022904">
    <property type="term" value="P:respiratory electron transport chain"/>
    <property type="evidence" value="ECO:0007669"/>
    <property type="project" value="InterPro"/>
</dbReference>
<keyword evidence="6" id="KW-0479">Metal-binding</keyword>
<reference evidence="15" key="2">
    <citation type="journal article" date="2022" name="BMC Genomics">
        <title>Comparative genome analysis of mycobacteria focusing on tRNA and non-coding RNA.</title>
        <authorList>
            <person name="Behra P.R.K."/>
            <person name="Pettersson B.M.F."/>
            <person name="Ramesh M."/>
            <person name="Das S."/>
            <person name="Dasgupta S."/>
            <person name="Kirsebom L.A."/>
        </authorList>
    </citation>
    <scope>NUCLEOTIDE SEQUENCE</scope>
    <source>
        <strain evidence="15">DSM 44615</strain>
    </source>
</reference>
<evidence type="ECO:0000256" key="12">
    <source>
        <dbReference type="SAM" id="Coils"/>
    </source>
</evidence>
<evidence type="ECO:0000256" key="3">
    <source>
        <dbReference type="ARBA" id="ARBA00022475"/>
    </source>
</evidence>
<keyword evidence="2" id="KW-0813">Transport</keyword>